<reference evidence="1 2" key="2">
    <citation type="submission" date="2017-10" db="EMBL/GenBank/DDBJ databases">
        <title>Extensive intraspecific genome diversity in a model arbuscular mycorrhizal fungus.</title>
        <authorList>
            <person name="Chen E.C.H."/>
            <person name="Morin E."/>
            <person name="Baudet D."/>
            <person name="Noel J."/>
            <person name="Ndikumana S."/>
            <person name="Charron P."/>
            <person name="St-Onge C."/>
            <person name="Giorgi J."/>
            <person name="Grigoriev I.V."/>
            <person name="Roux C."/>
            <person name="Martin F.M."/>
            <person name="Corradi N."/>
        </authorList>
    </citation>
    <scope>NUCLEOTIDE SEQUENCE [LARGE SCALE GENOMIC DNA]</scope>
    <source>
        <strain evidence="1 2">C2</strain>
    </source>
</reference>
<dbReference type="VEuPathDB" id="FungiDB:RhiirA1_460252"/>
<accession>A0A2N1NQG6</accession>
<comment type="caution">
    <text evidence="1">The sequence shown here is derived from an EMBL/GenBank/DDBJ whole genome shotgun (WGS) entry which is preliminary data.</text>
</comment>
<evidence type="ECO:0000313" key="2">
    <source>
        <dbReference type="Proteomes" id="UP000233469"/>
    </source>
</evidence>
<dbReference type="AlphaFoldDB" id="A0A2N1NQG6"/>
<organism evidence="1 2">
    <name type="scientific">Rhizophagus irregularis</name>
    <dbReference type="NCBI Taxonomy" id="588596"/>
    <lineage>
        <taxon>Eukaryota</taxon>
        <taxon>Fungi</taxon>
        <taxon>Fungi incertae sedis</taxon>
        <taxon>Mucoromycota</taxon>
        <taxon>Glomeromycotina</taxon>
        <taxon>Glomeromycetes</taxon>
        <taxon>Glomerales</taxon>
        <taxon>Glomeraceae</taxon>
        <taxon>Rhizophagus</taxon>
    </lineage>
</organism>
<protein>
    <recommendedName>
        <fullName evidence="3">F-box domain-containing protein</fullName>
    </recommendedName>
</protein>
<dbReference type="VEuPathDB" id="FungiDB:RhiirFUN_021970"/>
<dbReference type="InterPro" id="IPR032675">
    <property type="entry name" value="LRR_dom_sf"/>
</dbReference>
<name>A0A2N1NQG6_9GLOM</name>
<dbReference type="Gene3D" id="3.80.10.10">
    <property type="entry name" value="Ribonuclease Inhibitor"/>
    <property type="match status" value="1"/>
</dbReference>
<evidence type="ECO:0008006" key="3">
    <source>
        <dbReference type="Google" id="ProtNLM"/>
    </source>
</evidence>
<dbReference type="EMBL" id="LLXL01000201">
    <property type="protein sequence ID" value="PKK76140.1"/>
    <property type="molecule type" value="Genomic_DNA"/>
</dbReference>
<sequence>MSKLNYDILYEIFQNLQDLINMTYSNDPDNLNKWINYKEFLRSQFSCLLVNKNWCEVMIPFLWSNPFKYAYKAHINSSLFKIIISHLSDNSIKILKNKNIIRANFQKLKLSYNYTRFCKYFHDLRNVFPVDSKMLLKEEIYKLFISECSSIKCLNSDMAYYPISKYPGANISLSNLYELNCSTTNQDFYYGLAQICKSIEKLHVKVIGYKKSHGIVKLIEMQTQIKYVFIVVYCECNMIAQALEKHVNSIIHLEITNYTSVIHFLIPKLINLRYLKVLDDNYFELRKYVIYLVNHHNLQALNLHFISLDTAINIIKNTNGNLWKIRIESIIGYDKAKEYNQTIYKYCPNIKYVTIFLSKDGTMEELEKIFIKCQHLEAIYIDDKIKREYIDKFLNLLLELAPLTLCKIHISYITQSLKLFLINWVQRKGKKTLQFYYQFNSCYPCHIDSDIAHIVHKYDIKDFWNYYITWSA</sequence>
<reference evidence="1 2" key="1">
    <citation type="submission" date="2016-04" db="EMBL/GenBank/DDBJ databases">
        <title>Genome analyses suggest a sexual origin of heterokaryosis in a supposedly ancient asexual fungus.</title>
        <authorList>
            <person name="Ropars J."/>
            <person name="Sedzielewska K."/>
            <person name="Noel J."/>
            <person name="Charron P."/>
            <person name="Farinelli L."/>
            <person name="Marton T."/>
            <person name="Kruger M."/>
            <person name="Pelin A."/>
            <person name="Brachmann A."/>
            <person name="Corradi N."/>
        </authorList>
    </citation>
    <scope>NUCLEOTIDE SEQUENCE [LARGE SCALE GENOMIC DNA]</scope>
    <source>
        <strain evidence="1 2">C2</strain>
    </source>
</reference>
<dbReference type="VEuPathDB" id="FungiDB:FUN_010114"/>
<gene>
    <name evidence="1" type="ORF">RhiirC2_772835</name>
</gene>
<dbReference type="SUPFAM" id="SSF52047">
    <property type="entry name" value="RNI-like"/>
    <property type="match status" value="1"/>
</dbReference>
<evidence type="ECO:0000313" key="1">
    <source>
        <dbReference type="EMBL" id="PKK76140.1"/>
    </source>
</evidence>
<dbReference type="Proteomes" id="UP000233469">
    <property type="component" value="Unassembled WGS sequence"/>
</dbReference>
<proteinExistence type="predicted"/>